<comment type="caution">
    <text evidence="1">The sequence shown here is derived from an EMBL/GenBank/DDBJ whole genome shotgun (WGS) entry which is preliminary data.</text>
</comment>
<keyword evidence="2" id="KW-1185">Reference proteome</keyword>
<accession>A0A9Q1CTC6</accession>
<protein>
    <recommendedName>
        <fullName evidence="3">Helitron helicase-like domain-containing protein</fullName>
    </recommendedName>
</protein>
<name>A0A9Q1CTC6_HOLLE</name>
<evidence type="ECO:0000313" key="1">
    <source>
        <dbReference type="EMBL" id="KAJ8050229.1"/>
    </source>
</evidence>
<evidence type="ECO:0000313" key="2">
    <source>
        <dbReference type="Proteomes" id="UP001152320"/>
    </source>
</evidence>
<reference evidence="1" key="1">
    <citation type="submission" date="2021-10" db="EMBL/GenBank/DDBJ databases">
        <title>Tropical sea cucumber genome reveals ecological adaptation and Cuvierian tubules defense mechanism.</title>
        <authorList>
            <person name="Chen T."/>
        </authorList>
    </citation>
    <scope>NUCLEOTIDE SEQUENCE</scope>
    <source>
        <strain evidence="1">Nanhai2018</strain>
        <tissue evidence="1">Muscle</tissue>
    </source>
</reference>
<evidence type="ECO:0008006" key="3">
    <source>
        <dbReference type="Google" id="ProtNLM"/>
    </source>
</evidence>
<sequence>MPLRRCKTKGQKLIASEILNKDIVSKLIQLDEGYHIFLSLRNSPPSFKKRKKNLMAMIRQLGFPTYFVSLSAAETRWTDLL</sequence>
<proteinExistence type="predicted"/>
<dbReference type="Proteomes" id="UP001152320">
    <property type="component" value="Chromosome 1"/>
</dbReference>
<dbReference type="EMBL" id="JAIZAY010000001">
    <property type="protein sequence ID" value="KAJ8050229.1"/>
    <property type="molecule type" value="Genomic_DNA"/>
</dbReference>
<gene>
    <name evidence="1" type="ORF">HOLleu_03347</name>
</gene>
<organism evidence="1 2">
    <name type="scientific">Holothuria leucospilota</name>
    <name type="common">Black long sea cucumber</name>
    <name type="synonym">Mertensiothuria leucospilota</name>
    <dbReference type="NCBI Taxonomy" id="206669"/>
    <lineage>
        <taxon>Eukaryota</taxon>
        <taxon>Metazoa</taxon>
        <taxon>Echinodermata</taxon>
        <taxon>Eleutherozoa</taxon>
        <taxon>Echinozoa</taxon>
        <taxon>Holothuroidea</taxon>
        <taxon>Aspidochirotacea</taxon>
        <taxon>Aspidochirotida</taxon>
        <taxon>Holothuriidae</taxon>
        <taxon>Holothuria</taxon>
    </lineage>
</organism>
<dbReference type="AlphaFoldDB" id="A0A9Q1CTC6"/>
<dbReference type="OrthoDB" id="10067861at2759"/>